<dbReference type="Gene3D" id="1.10.287.130">
    <property type="match status" value="1"/>
</dbReference>
<keyword evidence="14" id="KW-0067">ATP-binding</keyword>
<keyword evidence="7" id="KW-0418">Kinase</keyword>
<evidence type="ECO:0000256" key="10">
    <source>
        <dbReference type="ARBA" id="ARBA00023136"/>
    </source>
</evidence>
<proteinExistence type="predicted"/>
<dbReference type="InterPro" id="IPR036890">
    <property type="entry name" value="HATPase_C_sf"/>
</dbReference>
<gene>
    <name evidence="14" type="ORF">ACFY35_48995</name>
</gene>
<protein>
    <recommendedName>
        <fullName evidence="3">histidine kinase</fullName>
        <ecNumber evidence="3">2.7.13.3</ecNumber>
    </recommendedName>
</protein>
<comment type="catalytic activity">
    <reaction evidence="1">
        <text>ATP + protein L-histidine = ADP + protein N-phospho-L-histidine.</text>
        <dbReference type="EC" id="2.7.13.3"/>
    </reaction>
</comment>
<dbReference type="Pfam" id="PF00672">
    <property type="entry name" value="HAMP"/>
    <property type="match status" value="1"/>
</dbReference>
<evidence type="ECO:0000259" key="13">
    <source>
        <dbReference type="PROSITE" id="PS50885"/>
    </source>
</evidence>
<dbReference type="CDD" id="cd06225">
    <property type="entry name" value="HAMP"/>
    <property type="match status" value="1"/>
</dbReference>
<dbReference type="InterPro" id="IPR003660">
    <property type="entry name" value="HAMP_dom"/>
</dbReference>
<dbReference type="InterPro" id="IPR050428">
    <property type="entry name" value="TCS_sensor_his_kinase"/>
</dbReference>
<sequence length="481" mass="50283">MTAPDRTAWWSRRTLHARLAFLVGATVALALVAFAIASWVAVRELQEHRINSQLNADAMAISQAPGQWAANRAALPDPGYPVGRPGRGPHRGELGPRWQIVNAAGGVVSSPDSPLPVTALGKEAASGVTHRHPVQEQVTIGGDTYQMLTMPLAGGGAVQVAISEDESRRTLAVLALLLAAGCVIGIAGAAFAGRAVARAGLVPVERLTGAVEEVAATTDLTHPIEVTGDDEIARLGRSVNTMLAAIDSSRRAQRALVEDAGHELRTPLTSIRTNVELLLTVERHPELAHRLPPEERAKLLSDLDAQVRELATLTTELVELAREDTTREDPEPVELGDIVTAAINRVRIRAPGLTFEATLSPVTVTGRPGELERMVVNVLDNAAKWSPPGAAVAVALTPDGVLTVSDSGPGIAPDDLPHVFDRFYRAAAARSMPGSGLGLAIVAQTAAQHGGTVTAGPNSPHGTTVTIRLPVTDHPAGAGPS</sequence>
<dbReference type="CDD" id="cd00075">
    <property type="entry name" value="HATPase"/>
    <property type="match status" value="1"/>
</dbReference>
<evidence type="ECO:0000256" key="9">
    <source>
        <dbReference type="ARBA" id="ARBA00023012"/>
    </source>
</evidence>
<feature type="domain" description="Histidine kinase" evidence="12">
    <location>
        <begin position="259"/>
        <end position="473"/>
    </location>
</feature>
<dbReference type="Gene3D" id="3.30.565.10">
    <property type="entry name" value="Histidine kinase-like ATPase, C-terminal domain"/>
    <property type="match status" value="1"/>
</dbReference>
<dbReference type="SMART" id="SM00388">
    <property type="entry name" value="HisKA"/>
    <property type="match status" value="1"/>
</dbReference>
<keyword evidence="15" id="KW-1185">Reference proteome</keyword>
<evidence type="ECO:0000256" key="3">
    <source>
        <dbReference type="ARBA" id="ARBA00012438"/>
    </source>
</evidence>
<dbReference type="Pfam" id="PF00512">
    <property type="entry name" value="HisKA"/>
    <property type="match status" value="1"/>
</dbReference>
<dbReference type="Pfam" id="PF02518">
    <property type="entry name" value="HATPase_c"/>
    <property type="match status" value="1"/>
</dbReference>
<organism evidence="14 15">
    <name type="scientific">Paractinoplanes globisporus</name>
    <dbReference type="NCBI Taxonomy" id="113565"/>
    <lineage>
        <taxon>Bacteria</taxon>
        <taxon>Bacillati</taxon>
        <taxon>Actinomycetota</taxon>
        <taxon>Actinomycetes</taxon>
        <taxon>Micromonosporales</taxon>
        <taxon>Micromonosporaceae</taxon>
        <taxon>Paractinoplanes</taxon>
    </lineage>
</organism>
<feature type="transmembrane region" description="Helical" evidence="11">
    <location>
        <begin position="20"/>
        <end position="42"/>
    </location>
</feature>
<dbReference type="InterPro" id="IPR005467">
    <property type="entry name" value="His_kinase_dom"/>
</dbReference>
<comment type="subcellular location">
    <subcellularLocation>
        <location evidence="2">Cell membrane</location>
    </subcellularLocation>
</comment>
<evidence type="ECO:0000259" key="12">
    <source>
        <dbReference type="PROSITE" id="PS50109"/>
    </source>
</evidence>
<evidence type="ECO:0000313" key="15">
    <source>
        <dbReference type="Proteomes" id="UP001602245"/>
    </source>
</evidence>
<dbReference type="SUPFAM" id="SSF55874">
    <property type="entry name" value="ATPase domain of HSP90 chaperone/DNA topoisomerase II/histidine kinase"/>
    <property type="match status" value="1"/>
</dbReference>
<feature type="domain" description="HAMP" evidence="13">
    <location>
        <begin position="198"/>
        <end position="251"/>
    </location>
</feature>
<dbReference type="PROSITE" id="PS50885">
    <property type="entry name" value="HAMP"/>
    <property type="match status" value="1"/>
</dbReference>
<dbReference type="SMART" id="SM00387">
    <property type="entry name" value="HATPase_c"/>
    <property type="match status" value="1"/>
</dbReference>
<evidence type="ECO:0000256" key="4">
    <source>
        <dbReference type="ARBA" id="ARBA00022553"/>
    </source>
</evidence>
<dbReference type="CDD" id="cd00082">
    <property type="entry name" value="HisKA"/>
    <property type="match status" value="1"/>
</dbReference>
<dbReference type="EC" id="2.7.13.3" evidence="3"/>
<name>A0ABW6WXY1_9ACTN</name>
<keyword evidence="10 11" id="KW-0472">Membrane</keyword>
<evidence type="ECO:0000256" key="8">
    <source>
        <dbReference type="ARBA" id="ARBA00022989"/>
    </source>
</evidence>
<dbReference type="Proteomes" id="UP001602245">
    <property type="component" value="Unassembled WGS sequence"/>
</dbReference>
<dbReference type="SUPFAM" id="SSF158472">
    <property type="entry name" value="HAMP domain-like"/>
    <property type="match status" value="1"/>
</dbReference>
<keyword evidence="6 11" id="KW-0812">Transmembrane</keyword>
<keyword evidence="8 11" id="KW-1133">Transmembrane helix</keyword>
<evidence type="ECO:0000256" key="7">
    <source>
        <dbReference type="ARBA" id="ARBA00022777"/>
    </source>
</evidence>
<keyword evidence="14" id="KW-0547">Nucleotide-binding</keyword>
<dbReference type="InterPro" id="IPR003594">
    <property type="entry name" value="HATPase_dom"/>
</dbReference>
<evidence type="ECO:0000256" key="5">
    <source>
        <dbReference type="ARBA" id="ARBA00022679"/>
    </source>
</evidence>
<evidence type="ECO:0000256" key="2">
    <source>
        <dbReference type="ARBA" id="ARBA00004236"/>
    </source>
</evidence>
<dbReference type="PROSITE" id="PS50109">
    <property type="entry name" value="HIS_KIN"/>
    <property type="match status" value="1"/>
</dbReference>
<dbReference type="InterPro" id="IPR004358">
    <property type="entry name" value="Sig_transdc_His_kin-like_C"/>
</dbReference>
<dbReference type="InterPro" id="IPR036097">
    <property type="entry name" value="HisK_dim/P_sf"/>
</dbReference>
<dbReference type="RefSeq" id="WP_020511932.1">
    <property type="nucleotide sequence ID" value="NZ_JBIAZU010000011.1"/>
</dbReference>
<evidence type="ECO:0000256" key="11">
    <source>
        <dbReference type="SAM" id="Phobius"/>
    </source>
</evidence>
<keyword evidence="9" id="KW-0902">Two-component regulatory system</keyword>
<dbReference type="PRINTS" id="PR00344">
    <property type="entry name" value="BCTRLSENSOR"/>
</dbReference>
<dbReference type="InterPro" id="IPR003661">
    <property type="entry name" value="HisK_dim/P_dom"/>
</dbReference>
<evidence type="ECO:0000256" key="1">
    <source>
        <dbReference type="ARBA" id="ARBA00000085"/>
    </source>
</evidence>
<dbReference type="EMBL" id="JBIAZU010000011">
    <property type="protein sequence ID" value="MFF5297419.1"/>
    <property type="molecule type" value="Genomic_DNA"/>
</dbReference>
<reference evidence="14 15" key="1">
    <citation type="submission" date="2024-10" db="EMBL/GenBank/DDBJ databases">
        <title>The Natural Products Discovery Center: Release of the First 8490 Sequenced Strains for Exploring Actinobacteria Biosynthetic Diversity.</title>
        <authorList>
            <person name="Kalkreuter E."/>
            <person name="Kautsar S.A."/>
            <person name="Yang D."/>
            <person name="Bader C.D."/>
            <person name="Teijaro C.N."/>
            <person name="Fluegel L."/>
            <person name="Davis C.M."/>
            <person name="Simpson J.R."/>
            <person name="Lauterbach L."/>
            <person name="Steele A.D."/>
            <person name="Gui C."/>
            <person name="Meng S."/>
            <person name="Li G."/>
            <person name="Viehrig K."/>
            <person name="Ye F."/>
            <person name="Su P."/>
            <person name="Kiefer A.F."/>
            <person name="Nichols A."/>
            <person name="Cepeda A.J."/>
            <person name="Yan W."/>
            <person name="Fan B."/>
            <person name="Jiang Y."/>
            <person name="Adhikari A."/>
            <person name="Zheng C.-J."/>
            <person name="Schuster L."/>
            <person name="Cowan T.M."/>
            <person name="Smanski M.J."/>
            <person name="Chevrette M.G."/>
            <person name="De Carvalho L.P.S."/>
            <person name="Shen B."/>
        </authorList>
    </citation>
    <scope>NUCLEOTIDE SEQUENCE [LARGE SCALE GENOMIC DNA]</scope>
    <source>
        <strain evidence="14 15">NPDC000087</strain>
    </source>
</reference>
<dbReference type="SMART" id="SM00304">
    <property type="entry name" value="HAMP"/>
    <property type="match status" value="1"/>
</dbReference>
<evidence type="ECO:0000256" key="6">
    <source>
        <dbReference type="ARBA" id="ARBA00022692"/>
    </source>
</evidence>
<dbReference type="PANTHER" id="PTHR45436">
    <property type="entry name" value="SENSOR HISTIDINE KINASE YKOH"/>
    <property type="match status" value="1"/>
</dbReference>
<comment type="caution">
    <text evidence="14">The sequence shown here is derived from an EMBL/GenBank/DDBJ whole genome shotgun (WGS) entry which is preliminary data.</text>
</comment>
<keyword evidence="4" id="KW-0597">Phosphoprotein</keyword>
<evidence type="ECO:0000313" key="14">
    <source>
        <dbReference type="EMBL" id="MFF5297419.1"/>
    </source>
</evidence>
<dbReference type="GO" id="GO:0005524">
    <property type="term" value="F:ATP binding"/>
    <property type="evidence" value="ECO:0007669"/>
    <property type="project" value="UniProtKB-KW"/>
</dbReference>
<dbReference type="Gene3D" id="6.10.340.10">
    <property type="match status" value="1"/>
</dbReference>
<accession>A0ABW6WXY1</accession>
<feature type="transmembrane region" description="Helical" evidence="11">
    <location>
        <begin position="171"/>
        <end position="192"/>
    </location>
</feature>
<dbReference type="SUPFAM" id="SSF47384">
    <property type="entry name" value="Homodimeric domain of signal transducing histidine kinase"/>
    <property type="match status" value="1"/>
</dbReference>
<dbReference type="PANTHER" id="PTHR45436:SF5">
    <property type="entry name" value="SENSOR HISTIDINE KINASE TRCS"/>
    <property type="match status" value="1"/>
</dbReference>
<keyword evidence="5" id="KW-0808">Transferase</keyword>